<reference evidence="2" key="1">
    <citation type="journal article" date="2023" name="Science">
        <title>Genome structures resolve the early diversification of teleost fishes.</title>
        <authorList>
            <person name="Parey E."/>
            <person name="Louis A."/>
            <person name="Montfort J."/>
            <person name="Bouchez O."/>
            <person name="Roques C."/>
            <person name="Iampietro C."/>
            <person name="Lluch J."/>
            <person name="Castinel A."/>
            <person name="Donnadieu C."/>
            <person name="Desvignes T."/>
            <person name="Floi Bucao C."/>
            <person name="Jouanno E."/>
            <person name="Wen M."/>
            <person name="Mejri S."/>
            <person name="Dirks R."/>
            <person name="Jansen H."/>
            <person name="Henkel C."/>
            <person name="Chen W.J."/>
            <person name="Zahm M."/>
            <person name="Cabau C."/>
            <person name="Klopp C."/>
            <person name="Thompson A.W."/>
            <person name="Robinson-Rechavi M."/>
            <person name="Braasch I."/>
            <person name="Lecointre G."/>
            <person name="Bobe J."/>
            <person name="Postlethwait J.H."/>
            <person name="Berthelot C."/>
            <person name="Roest Crollius H."/>
            <person name="Guiguen Y."/>
        </authorList>
    </citation>
    <scope>NUCLEOTIDE SEQUENCE</scope>
    <source>
        <strain evidence="2">NC1722</strain>
    </source>
</reference>
<dbReference type="EMBL" id="JAINUG010000284">
    <property type="protein sequence ID" value="KAJ8383852.1"/>
    <property type="molecule type" value="Genomic_DNA"/>
</dbReference>
<name>A0AAD7RGW8_9TELE</name>
<accession>A0AAD7RGW8</accession>
<feature type="region of interest" description="Disordered" evidence="1">
    <location>
        <begin position="149"/>
        <end position="169"/>
    </location>
</feature>
<comment type="caution">
    <text evidence="2">The sequence shown here is derived from an EMBL/GenBank/DDBJ whole genome shotgun (WGS) entry which is preliminary data.</text>
</comment>
<sequence>MTELLQRSQTEPSVPFRSSSFKCLIAIRFTLARGGIAGFQSAASSFQSAARELSDCVRWLGRCLLGGERTRPGRHGTYRAIRMRALATELPPVSAKQGSQIRGARFRKHTGGGTDVNDVTAVCLSQTLGSHRRETNPIRLHSYRQKARRAEGKRIASSSIPSQKRPKGNESLFAVRVGFSRNATSGDPDVLISRREQEPARLRSAHLPFSCRAECGRAERGGL</sequence>
<evidence type="ECO:0000313" key="2">
    <source>
        <dbReference type="EMBL" id="KAJ8383852.1"/>
    </source>
</evidence>
<gene>
    <name evidence="2" type="ORF">AAFF_G00214220</name>
</gene>
<evidence type="ECO:0000256" key="1">
    <source>
        <dbReference type="SAM" id="MobiDB-lite"/>
    </source>
</evidence>
<organism evidence="2 3">
    <name type="scientific">Aldrovandia affinis</name>
    <dbReference type="NCBI Taxonomy" id="143900"/>
    <lineage>
        <taxon>Eukaryota</taxon>
        <taxon>Metazoa</taxon>
        <taxon>Chordata</taxon>
        <taxon>Craniata</taxon>
        <taxon>Vertebrata</taxon>
        <taxon>Euteleostomi</taxon>
        <taxon>Actinopterygii</taxon>
        <taxon>Neopterygii</taxon>
        <taxon>Teleostei</taxon>
        <taxon>Notacanthiformes</taxon>
        <taxon>Halosauridae</taxon>
        <taxon>Aldrovandia</taxon>
    </lineage>
</organism>
<keyword evidence="3" id="KW-1185">Reference proteome</keyword>
<dbReference type="AlphaFoldDB" id="A0AAD7RGW8"/>
<dbReference type="Proteomes" id="UP001221898">
    <property type="component" value="Unassembled WGS sequence"/>
</dbReference>
<proteinExistence type="predicted"/>
<evidence type="ECO:0000313" key="3">
    <source>
        <dbReference type="Proteomes" id="UP001221898"/>
    </source>
</evidence>
<protein>
    <submittedName>
        <fullName evidence="2">Uncharacterized protein</fullName>
    </submittedName>
</protein>